<keyword evidence="2" id="KW-1185">Reference proteome</keyword>
<proteinExistence type="predicted"/>
<gene>
    <name evidence="1" type="ordered locus">AciX8_2481</name>
</gene>
<dbReference type="HOGENOM" id="CLU_1935263_0_0_0"/>
<evidence type="ECO:0000313" key="2">
    <source>
        <dbReference type="Proteomes" id="UP000007113"/>
    </source>
</evidence>
<accession>G8NZ60</accession>
<dbReference type="AlphaFoldDB" id="G8NZ60"/>
<dbReference type="EMBL" id="CP003130">
    <property type="protein sequence ID" value="AEU36796.1"/>
    <property type="molecule type" value="Genomic_DNA"/>
</dbReference>
<dbReference type="eggNOG" id="ENOG5030NC1">
    <property type="taxonomic scope" value="Bacteria"/>
</dbReference>
<reference evidence="1 2" key="1">
    <citation type="submission" date="2011-11" db="EMBL/GenBank/DDBJ databases">
        <title>Complete sequence of Granulicella mallensis MP5ACTX8.</title>
        <authorList>
            <consortium name="US DOE Joint Genome Institute"/>
            <person name="Lucas S."/>
            <person name="Copeland A."/>
            <person name="Lapidus A."/>
            <person name="Cheng J.-F."/>
            <person name="Goodwin L."/>
            <person name="Pitluck S."/>
            <person name="Peters L."/>
            <person name="Lu M."/>
            <person name="Detter J.C."/>
            <person name="Han C."/>
            <person name="Tapia R."/>
            <person name="Land M."/>
            <person name="Hauser L."/>
            <person name="Kyrpides N."/>
            <person name="Ivanova N."/>
            <person name="Mikhailova N."/>
            <person name="Pagani I."/>
            <person name="Rawat S."/>
            <person name="Mannisto M."/>
            <person name="Haggblom M."/>
            <person name="Woyke T."/>
        </authorList>
    </citation>
    <scope>NUCLEOTIDE SEQUENCE [LARGE SCALE GENOMIC DNA]</scope>
    <source>
        <strain evidence="2">ATCC BAA-1857 / DSM 23137 / MP5ACTX8</strain>
    </source>
</reference>
<dbReference type="Proteomes" id="UP000007113">
    <property type="component" value="Chromosome"/>
</dbReference>
<sequence>MASYSLVVSAVRLVQMNFVYESDRLFSLFGYSMSHGLLLLRSGKSNGAPETRVDILFRDVRVMEIRAWMSGIRIEEVSDPRFLDGQRSNPAAMLEPGLNIYSIASAEHGDAIGESTAKWQGFIIAGRVQIEEDKGEMLGPSTLVPDSPIKRWAMS</sequence>
<evidence type="ECO:0000313" key="1">
    <source>
        <dbReference type="EMBL" id="AEU36796.1"/>
    </source>
</evidence>
<name>G8NZ60_GRAMM</name>
<dbReference type="KEGG" id="gma:AciX8_2481"/>
<organism evidence="1 2">
    <name type="scientific">Granulicella mallensis (strain ATCC BAA-1857 / DSM 23137 / MP5ACTX8)</name>
    <dbReference type="NCBI Taxonomy" id="682795"/>
    <lineage>
        <taxon>Bacteria</taxon>
        <taxon>Pseudomonadati</taxon>
        <taxon>Acidobacteriota</taxon>
        <taxon>Terriglobia</taxon>
        <taxon>Terriglobales</taxon>
        <taxon>Acidobacteriaceae</taxon>
        <taxon>Granulicella</taxon>
    </lineage>
</organism>
<protein>
    <submittedName>
        <fullName evidence="1">Uncharacterized protein</fullName>
    </submittedName>
</protein>